<keyword evidence="2" id="KW-0472">Membrane</keyword>
<evidence type="ECO:0000256" key="2">
    <source>
        <dbReference type="SAM" id="Phobius"/>
    </source>
</evidence>
<feature type="compositionally biased region" description="Basic residues" evidence="1">
    <location>
        <begin position="14"/>
        <end position="32"/>
    </location>
</feature>
<keyword evidence="2" id="KW-1133">Transmembrane helix</keyword>
<dbReference type="EMBL" id="BAAAQX010000008">
    <property type="protein sequence ID" value="GAA2208380.1"/>
    <property type="molecule type" value="Genomic_DNA"/>
</dbReference>
<keyword evidence="2" id="KW-0812">Transmembrane</keyword>
<gene>
    <name evidence="3" type="ORF">GCM10009850_038380</name>
</gene>
<keyword evidence="4" id="KW-1185">Reference proteome</keyword>
<organism evidence="3 4">
    <name type="scientific">Nonomuraea monospora</name>
    <dbReference type="NCBI Taxonomy" id="568818"/>
    <lineage>
        <taxon>Bacteria</taxon>
        <taxon>Bacillati</taxon>
        <taxon>Actinomycetota</taxon>
        <taxon>Actinomycetes</taxon>
        <taxon>Streptosporangiales</taxon>
        <taxon>Streptosporangiaceae</taxon>
        <taxon>Nonomuraea</taxon>
    </lineage>
</organism>
<comment type="caution">
    <text evidence="3">The sequence shown here is derived from an EMBL/GenBank/DDBJ whole genome shotgun (WGS) entry which is preliminary data.</text>
</comment>
<dbReference type="Proteomes" id="UP001499843">
    <property type="component" value="Unassembled WGS sequence"/>
</dbReference>
<reference evidence="3 4" key="1">
    <citation type="journal article" date="2019" name="Int. J. Syst. Evol. Microbiol.">
        <title>The Global Catalogue of Microorganisms (GCM) 10K type strain sequencing project: providing services to taxonomists for standard genome sequencing and annotation.</title>
        <authorList>
            <consortium name="The Broad Institute Genomics Platform"/>
            <consortium name="The Broad Institute Genome Sequencing Center for Infectious Disease"/>
            <person name="Wu L."/>
            <person name="Ma J."/>
        </authorList>
    </citation>
    <scope>NUCLEOTIDE SEQUENCE [LARGE SCALE GENOMIC DNA]</scope>
    <source>
        <strain evidence="3 4">JCM 16114</strain>
    </source>
</reference>
<accession>A0ABN3CG52</accession>
<feature type="region of interest" description="Disordered" evidence="1">
    <location>
        <begin position="1"/>
        <end position="32"/>
    </location>
</feature>
<evidence type="ECO:0000313" key="4">
    <source>
        <dbReference type="Proteomes" id="UP001499843"/>
    </source>
</evidence>
<feature type="transmembrane region" description="Helical" evidence="2">
    <location>
        <begin position="38"/>
        <end position="58"/>
    </location>
</feature>
<evidence type="ECO:0000256" key="1">
    <source>
        <dbReference type="SAM" id="MobiDB-lite"/>
    </source>
</evidence>
<proteinExistence type="predicted"/>
<evidence type="ECO:0000313" key="3">
    <source>
        <dbReference type="EMBL" id="GAA2208380.1"/>
    </source>
</evidence>
<protein>
    <submittedName>
        <fullName evidence="3">Uncharacterized protein</fullName>
    </submittedName>
</protein>
<sequence length="97" mass="10438">MVDEDGGPDTSKEGRHKPKEKTVKKRSVRPRTTARRTAVVLAVAGVLSVGVTAAPASADAGSPAHNLWHWICGCDHGIASINLEDTVRAEWEARLNR</sequence>
<name>A0ABN3CG52_9ACTN</name>